<protein>
    <submittedName>
        <fullName evidence="3">Membrane protease YdiL (CAAX protease family)</fullName>
    </submittedName>
</protein>
<keyword evidence="1" id="KW-0472">Membrane</keyword>
<feature type="transmembrane region" description="Helical" evidence="1">
    <location>
        <begin position="171"/>
        <end position="189"/>
    </location>
</feature>
<evidence type="ECO:0000313" key="4">
    <source>
        <dbReference type="Proteomes" id="UP001225646"/>
    </source>
</evidence>
<feature type="transmembrane region" description="Helical" evidence="1">
    <location>
        <begin position="149"/>
        <end position="165"/>
    </location>
</feature>
<organism evidence="3 4">
    <name type="scientific">Aeribacillus alveayuensis</name>
    <dbReference type="NCBI Taxonomy" id="279215"/>
    <lineage>
        <taxon>Bacteria</taxon>
        <taxon>Bacillati</taxon>
        <taxon>Bacillota</taxon>
        <taxon>Bacilli</taxon>
        <taxon>Bacillales</taxon>
        <taxon>Bacillaceae</taxon>
        <taxon>Aeribacillus</taxon>
    </lineage>
</organism>
<name>A0ABT9VKK2_9BACI</name>
<proteinExistence type="predicted"/>
<keyword evidence="4" id="KW-1185">Reference proteome</keyword>
<evidence type="ECO:0000256" key="1">
    <source>
        <dbReference type="SAM" id="Phobius"/>
    </source>
</evidence>
<sequence length="205" mass="24191">MIKLFQNQQELVKQLTEKELLLHLFLTQVLCLIISMILAYFLFDDLSSFLSIWELDWQEILLFGGLTALLIILVDFWMMKIFPFEWLDDGGINERIFQKRTIPEIFVLTFLISFSEELLFRGVLQTHFGIVISSIIFAILHFRYLSKWLLLIMVTAISFILGFVYEWTGNLWTTIFSHFLIDFVLALYIRFQYIFSTKKGGGSDQ</sequence>
<feature type="domain" description="CAAX prenyl protease 2/Lysostaphin resistance protein A-like" evidence="2">
    <location>
        <begin position="102"/>
        <end position="184"/>
    </location>
</feature>
<feature type="transmembrane region" description="Helical" evidence="1">
    <location>
        <begin position="126"/>
        <end position="142"/>
    </location>
</feature>
<dbReference type="InterPro" id="IPR003675">
    <property type="entry name" value="Rce1/LyrA-like_dom"/>
</dbReference>
<evidence type="ECO:0000313" key="3">
    <source>
        <dbReference type="EMBL" id="MDQ0161501.1"/>
    </source>
</evidence>
<feature type="transmembrane region" description="Helical" evidence="1">
    <location>
        <begin position="61"/>
        <end position="82"/>
    </location>
</feature>
<dbReference type="RefSeq" id="WP_419151223.1">
    <property type="nucleotide sequence ID" value="NZ_JAUSTR010000001.1"/>
</dbReference>
<feature type="transmembrane region" description="Helical" evidence="1">
    <location>
        <begin position="20"/>
        <end position="41"/>
    </location>
</feature>
<keyword evidence="1" id="KW-0812">Transmembrane</keyword>
<dbReference type="EMBL" id="JAUSTR010000001">
    <property type="protein sequence ID" value="MDQ0161501.1"/>
    <property type="molecule type" value="Genomic_DNA"/>
</dbReference>
<comment type="caution">
    <text evidence="3">The sequence shown here is derived from an EMBL/GenBank/DDBJ whole genome shotgun (WGS) entry which is preliminary data.</text>
</comment>
<reference evidence="3 4" key="1">
    <citation type="submission" date="2023-07" db="EMBL/GenBank/DDBJ databases">
        <title>Genomic Encyclopedia of Type Strains, Phase IV (KMG-IV): sequencing the most valuable type-strain genomes for metagenomic binning, comparative biology and taxonomic classification.</title>
        <authorList>
            <person name="Goeker M."/>
        </authorList>
    </citation>
    <scope>NUCLEOTIDE SEQUENCE [LARGE SCALE GENOMIC DNA]</scope>
    <source>
        <strain evidence="3 4">DSM 19092</strain>
    </source>
</reference>
<dbReference type="Proteomes" id="UP001225646">
    <property type="component" value="Unassembled WGS sequence"/>
</dbReference>
<evidence type="ECO:0000259" key="2">
    <source>
        <dbReference type="Pfam" id="PF02517"/>
    </source>
</evidence>
<accession>A0ABT9VKK2</accession>
<dbReference type="Pfam" id="PF02517">
    <property type="entry name" value="Rce1-like"/>
    <property type="match status" value="1"/>
</dbReference>
<dbReference type="PANTHER" id="PTHR43592">
    <property type="entry name" value="CAAX AMINO TERMINAL PROTEASE"/>
    <property type="match status" value="1"/>
</dbReference>
<keyword evidence="3" id="KW-0645">Protease</keyword>
<dbReference type="GO" id="GO:0006508">
    <property type="term" value="P:proteolysis"/>
    <property type="evidence" value="ECO:0007669"/>
    <property type="project" value="UniProtKB-KW"/>
</dbReference>
<keyword evidence="3" id="KW-0378">Hydrolase</keyword>
<dbReference type="PANTHER" id="PTHR43592:SF15">
    <property type="entry name" value="CAAX AMINO TERMINAL PROTEASE FAMILY PROTEIN"/>
    <property type="match status" value="1"/>
</dbReference>
<dbReference type="GO" id="GO:0008233">
    <property type="term" value="F:peptidase activity"/>
    <property type="evidence" value="ECO:0007669"/>
    <property type="project" value="UniProtKB-KW"/>
</dbReference>
<keyword evidence="1" id="KW-1133">Transmembrane helix</keyword>
<gene>
    <name evidence="3" type="ORF">J2S06_000571</name>
</gene>